<dbReference type="AlphaFoldDB" id="S3Y529"/>
<reference evidence="1 2" key="1">
    <citation type="submission" date="2013-05" db="EMBL/GenBank/DDBJ databases">
        <title>The Genome Sequence of Bacteroides stercoris CC31F.</title>
        <authorList>
            <consortium name="The Broad Institute Genomics Platform"/>
            <person name="Earl A."/>
            <person name="Ward D."/>
            <person name="Feldgarden M."/>
            <person name="Gevers D."/>
            <person name="Oliphant K."/>
            <person name="Allen-Vercoe E."/>
            <person name="Walker B."/>
            <person name="Young S."/>
            <person name="Zeng Q."/>
            <person name="Gargeya S."/>
            <person name="Fitzgerald M."/>
            <person name="Haas B."/>
            <person name="Abouelleil A."/>
            <person name="Allen A.W."/>
            <person name="Alvarado L."/>
            <person name="Arachchi H.M."/>
            <person name="Berlin A.M."/>
            <person name="Chapman S.B."/>
            <person name="Gainer-Dewar J."/>
            <person name="Goldberg J."/>
            <person name="Griggs A."/>
            <person name="Gujja S."/>
            <person name="Hansen M."/>
            <person name="Howarth C."/>
            <person name="Imamovic A."/>
            <person name="Ireland A."/>
            <person name="Larimer J."/>
            <person name="McCowan C."/>
            <person name="Murphy C."/>
            <person name="Pearson M."/>
            <person name="Poon T.W."/>
            <person name="Priest M."/>
            <person name="Roberts A."/>
            <person name="Saif S."/>
            <person name="Shea T."/>
            <person name="Sisk P."/>
            <person name="Sykes S."/>
            <person name="Wortman J."/>
            <person name="Nusbaum C."/>
            <person name="Birren B."/>
        </authorList>
    </citation>
    <scope>NUCLEOTIDE SEQUENCE [LARGE SCALE GENOMIC DNA]</scope>
    <source>
        <strain evidence="1 2">CC31F</strain>
    </source>
</reference>
<evidence type="ECO:0000313" key="2">
    <source>
        <dbReference type="Proteomes" id="UP000014614"/>
    </source>
</evidence>
<name>S3Y529_BACSE</name>
<evidence type="ECO:0000313" key="1">
    <source>
        <dbReference type="EMBL" id="EPH17481.1"/>
    </source>
</evidence>
<sequence>MNNKIAVILALADVKYSLNDLEKHYKTFCGL</sequence>
<organism evidence="1 2">
    <name type="scientific">Bacteroides stercoris CC31F</name>
    <dbReference type="NCBI Taxonomy" id="1073351"/>
    <lineage>
        <taxon>Bacteria</taxon>
        <taxon>Pseudomonadati</taxon>
        <taxon>Bacteroidota</taxon>
        <taxon>Bacteroidia</taxon>
        <taxon>Bacteroidales</taxon>
        <taxon>Bacteroidaceae</taxon>
        <taxon>Bacteroides</taxon>
    </lineage>
</organism>
<comment type="caution">
    <text evidence="1">The sequence shown here is derived from an EMBL/GenBank/DDBJ whole genome shotgun (WGS) entry which is preliminary data.</text>
</comment>
<gene>
    <name evidence="1" type="ORF">HMPREF1181_03172</name>
</gene>
<accession>S3Y529</accession>
<dbReference type="EMBL" id="ATFP01000051">
    <property type="protein sequence ID" value="EPH17481.1"/>
    <property type="molecule type" value="Genomic_DNA"/>
</dbReference>
<proteinExistence type="predicted"/>
<protein>
    <submittedName>
        <fullName evidence="1">Uncharacterized protein</fullName>
    </submittedName>
</protein>
<dbReference type="Proteomes" id="UP000014614">
    <property type="component" value="Unassembled WGS sequence"/>
</dbReference>
<dbReference type="HOGENOM" id="CLU_219632_0_0_10"/>